<dbReference type="RefSeq" id="WP_103963189.1">
    <property type="nucleotide sequence ID" value="NZ_FNVT01000024.1"/>
</dbReference>
<sequence length="121" mass="13304">MTVTRFQDLPLADRDHSWDGDAADKRVRDWADAEDEPDAAYRDAHIGYDGDKAGNFGSYKLLIADVIGGKLKAVPRAVMAAGNVMQGARGGVDLPADEIDRVKAHLGRYYEKMGDSPPWDR</sequence>
<dbReference type="EMBL" id="FNVT01000024">
    <property type="protein sequence ID" value="SEH02124.1"/>
    <property type="molecule type" value="Genomic_DNA"/>
</dbReference>
<evidence type="ECO:0000313" key="1">
    <source>
        <dbReference type="EMBL" id="SEH02124.1"/>
    </source>
</evidence>
<reference evidence="1 2" key="1">
    <citation type="submission" date="2016-10" db="EMBL/GenBank/DDBJ databases">
        <authorList>
            <person name="de Groot N.N."/>
        </authorList>
    </citation>
    <scope>NUCLEOTIDE SEQUENCE [LARGE SCALE GENOMIC DNA]</scope>
    <source>
        <strain evidence="1 2">CGMCC 4.7037</strain>
    </source>
</reference>
<organism evidence="1 2">
    <name type="scientific">Nonomuraea solani</name>
    <dbReference type="NCBI Taxonomy" id="1144553"/>
    <lineage>
        <taxon>Bacteria</taxon>
        <taxon>Bacillati</taxon>
        <taxon>Actinomycetota</taxon>
        <taxon>Actinomycetes</taxon>
        <taxon>Streptosporangiales</taxon>
        <taxon>Streptosporangiaceae</taxon>
        <taxon>Nonomuraea</taxon>
    </lineage>
</organism>
<dbReference type="OrthoDB" id="3213130at2"/>
<dbReference type="AlphaFoldDB" id="A0A1H6EZK4"/>
<protein>
    <submittedName>
        <fullName evidence="1">Uncharacterized protein</fullName>
    </submittedName>
</protein>
<name>A0A1H6EZK4_9ACTN</name>
<proteinExistence type="predicted"/>
<dbReference type="Proteomes" id="UP000236732">
    <property type="component" value="Unassembled WGS sequence"/>
</dbReference>
<keyword evidence="2" id="KW-1185">Reference proteome</keyword>
<gene>
    <name evidence="1" type="ORF">SAMN05444920_12459</name>
</gene>
<evidence type="ECO:0000313" key="2">
    <source>
        <dbReference type="Proteomes" id="UP000236732"/>
    </source>
</evidence>
<accession>A0A1H6EZK4</accession>